<dbReference type="EMBL" id="BAAAGX010000002">
    <property type="protein sequence ID" value="GAA0221599.1"/>
    <property type="molecule type" value="Genomic_DNA"/>
</dbReference>
<evidence type="ECO:0000313" key="1">
    <source>
        <dbReference type="EMBL" id="GAA0221599.1"/>
    </source>
</evidence>
<reference evidence="2" key="1">
    <citation type="journal article" date="2019" name="Int. J. Syst. Evol. Microbiol.">
        <title>The Global Catalogue of Microorganisms (GCM) 10K type strain sequencing project: providing services to taxonomists for standard genome sequencing and annotation.</title>
        <authorList>
            <consortium name="The Broad Institute Genomics Platform"/>
            <consortium name="The Broad Institute Genome Sequencing Center for Infectious Disease"/>
            <person name="Wu L."/>
            <person name="Ma J."/>
        </authorList>
    </citation>
    <scope>NUCLEOTIDE SEQUENCE [LARGE SCALE GENOMIC DNA]</scope>
    <source>
        <strain evidence="2">JCM 10425</strain>
    </source>
</reference>
<name>A0ABP3D3C8_9ACTN</name>
<gene>
    <name evidence="1" type="ORF">GCM10009539_03510</name>
</gene>
<sequence length="177" mass="19510">MSAEPVLVLRRDLTVAADHSQIYIYSADLPDGGLPFDDSNPFLDALTDATESDRFVGVTTGLVDLLTPGQWNWTTPMRLEVWASEPAGDTADWDHEVDVDLTVPDGRLWLEASGGGPTTETEVPAGSYRMRVSGKGFAAVRLAGRDGSDSYRLQLWPTATAREPLLRKRWPGWDTYQ</sequence>
<protein>
    <submittedName>
        <fullName evidence="1">Uncharacterized protein</fullName>
    </submittedName>
</protein>
<evidence type="ECO:0000313" key="2">
    <source>
        <dbReference type="Proteomes" id="UP001500967"/>
    </source>
</evidence>
<comment type="caution">
    <text evidence="1">The sequence shown here is derived from an EMBL/GenBank/DDBJ whole genome shotgun (WGS) entry which is preliminary data.</text>
</comment>
<proteinExistence type="predicted"/>
<accession>A0ABP3D3C8</accession>
<dbReference type="RefSeq" id="WP_344646923.1">
    <property type="nucleotide sequence ID" value="NZ_BAAAGX010000002.1"/>
</dbReference>
<organism evidence="1 2">
    <name type="scientific">Cryptosporangium japonicum</name>
    <dbReference type="NCBI Taxonomy" id="80872"/>
    <lineage>
        <taxon>Bacteria</taxon>
        <taxon>Bacillati</taxon>
        <taxon>Actinomycetota</taxon>
        <taxon>Actinomycetes</taxon>
        <taxon>Cryptosporangiales</taxon>
        <taxon>Cryptosporangiaceae</taxon>
        <taxon>Cryptosporangium</taxon>
    </lineage>
</organism>
<dbReference type="Proteomes" id="UP001500967">
    <property type="component" value="Unassembled WGS sequence"/>
</dbReference>
<keyword evidence="2" id="KW-1185">Reference proteome</keyword>